<dbReference type="GeneID" id="20198141"/>
<gene>
    <name evidence="7" type="primary">20198141</name>
    <name evidence="6" type="ORF">HELRODRAFT_159051</name>
</gene>
<dbReference type="EnsemblMetazoa" id="HelroT159051">
    <property type="protein sequence ID" value="HelroP159051"/>
    <property type="gene ID" value="HelroG159051"/>
</dbReference>
<evidence type="ECO:0000256" key="5">
    <source>
        <dbReference type="SAM" id="Phobius"/>
    </source>
</evidence>
<evidence type="ECO:0000256" key="1">
    <source>
        <dbReference type="ARBA" id="ARBA00004141"/>
    </source>
</evidence>
<protein>
    <recommendedName>
        <fullName evidence="9">Tetraspanin</fullName>
    </recommendedName>
</protein>
<dbReference type="HOGENOM" id="CLU_1435874_0_0_1"/>
<dbReference type="InterPro" id="IPR018499">
    <property type="entry name" value="Tetraspanin/Peripherin"/>
</dbReference>
<dbReference type="EMBL" id="AMQM01000180">
    <property type="status" value="NOT_ANNOTATED_CDS"/>
    <property type="molecule type" value="Genomic_DNA"/>
</dbReference>
<dbReference type="EMBL" id="KB095811">
    <property type="protein sequence ID" value="ESO12503.1"/>
    <property type="molecule type" value="Genomic_DNA"/>
</dbReference>
<evidence type="ECO:0000313" key="7">
    <source>
        <dbReference type="EnsemblMetazoa" id="HelroP159051"/>
    </source>
</evidence>
<sequence>MGVCTMTLVVGLMLRMIYKNYGIMKSKKMSDHLPNVVIVLAVSVFFINAGSAYVDLAVTDWRAVYKDQEFFLLAPLLKIILQLISFITVTYFGSMFLDLPPFLVKNFEKGIAERLRTYHSNADHKATIDEMQYHYRCCGGANYKDWLTTRWYLLRYSYYEFDQSMKAKLGKFDVNAVQHVKTILVLVTT</sequence>
<dbReference type="GO" id="GO:0016020">
    <property type="term" value="C:membrane"/>
    <property type="evidence" value="ECO:0007669"/>
    <property type="project" value="UniProtKB-SubCell"/>
</dbReference>
<feature type="transmembrane region" description="Helical" evidence="5">
    <location>
        <begin position="76"/>
        <end position="97"/>
    </location>
</feature>
<dbReference type="Pfam" id="PF00335">
    <property type="entry name" value="Tetraspanin"/>
    <property type="match status" value="1"/>
</dbReference>
<evidence type="ECO:0008006" key="9">
    <source>
        <dbReference type="Google" id="ProtNLM"/>
    </source>
</evidence>
<dbReference type="SUPFAM" id="SSF48652">
    <property type="entry name" value="Tetraspanin"/>
    <property type="match status" value="1"/>
</dbReference>
<accession>T1ENJ1</accession>
<keyword evidence="8" id="KW-1185">Reference proteome</keyword>
<keyword evidence="4 5" id="KW-0472">Membrane</keyword>
<reference evidence="7" key="3">
    <citation type="submission" date="2015-06" db="UniProtKB">
        <authorList>
            <consortium name="EnsemblMetazoa"/>
        </authorList>
    </citation>
    <scope>IDENTIFICATION</scope>
</reference>
<dbReference type="InterPro" id="IPR008952">
    <property type="entry name" value="Tetraspanin_EC2_sf"/>
</dbReference>
<evidence type="ECO:0000256" key="3">
    <source>
        <dbReference type="ARBA" id="ARBA00022989"/>
    </source>
</evidence>
<evidence type="ECO:0000313" key="8">
    <source>
        <dbReference type="Proteomes" id="UP000015101"/>
    </source>
</evidence>
<comment type="subcellular location">
    <subcellularLocation>
        <location evidence="1">Membrane</location>
        <topology evidence="1">Multi-pass membrane protein</topology>
    </subcellularLocation>
</comment>
<dbReference type="CTD" id="20198141"/>
<evidence type="ECO:0000313" key="6">
    <source>
        <dbReference type="EMBL" id="ESO12503.1"/>
    </source>
</evidence>
<dbReference type="Proteomes" id="UP000015101">
    <property type="component" value="Unassembled WGS sequence"/>
</dbReference>
<evidence type="ECO:0000256" key="2">
    <source>
        <dbReference type="ARBA" id="ARBA00022692"/>
    </source>
</evidence>
<name>T1ENJ1_HELRO</name>
<dbReference type="AlphaFoldDB" id="T1ENJ1"/>
<keyword evidence="2 5" id="KW-0812">Transmembrane</keyword>
<evidence type="ECO:0000256" key="4">
    <source>
        <dbReference type="ARBA" id="ARBA00023136"/>
    </source>
</evidence>
<organism evidence="7 8">
    <name type="scientific">Helobdella robusta</name>
    <name type="common">Californian leech</name>
    <dbReference type="NCBI Taxonomy" id="6412"/>
    <lineage>
        <taxon>Eukaryota</taxon>
        <taxon>Metazoa</taxon>
        <taxon>Spiralia</taxon>
        <taxon>Lophotrochozoa</taxon>
        <taxon>Annelida</taxon>
        <taxon>Clitellata</taxon>
        <taxon>Hirudinea</taxon>
        <taxon>Rhynchobdellida</taxon>
        <taxon>Glossiphoniidae</taxon>
        <taxon>Helobdella</taxon>
    </lineage>
</organism>
<proteinExistence type="predicted"/>
<reference evidence="6 8" key="2">
    <citation type="journal article" date="2013" name="Nature">
        <title>Insights into bilaterian evolution from three spiralian genomes.</title>
        <authorList>
            <person name="Simakov O."/>
            <person name="Marletaz F."/>
            <person name="Cho S.J."/>
            <person name="Edsinger-Gonzales E."/>
            <person name="Havlak P."/>
            <person name="Hellsten U."/>
            <person name="Kuo D.H."/>
            <person name="Larsson T."/>
            <person name="Lv J."/>
            <person name="Arendt D."/>
            <person name="Savage R."/>
            <person name="Osoegawa K."/>
            <person name="de Jong P."/>
            <person name="Grimwood J."/>
            <person name="Chapman J.A."/>
            <person name="Shapiro H."/>
            <person name="Aerts A."/>
            <person name="Otillar R.P."/>
            <person name="Terry A.Y."/>
            <person name="Boore J.L."/>
            <person name="Grigoriev I.V."/>
            <person name="Lindberg D.R."/>
            <person name="Seaver E.C."/>
            <person name="Weisblat D.A."/>
            <person name="Putnam N.H."/>
            <person name="Rokhsar D.S."/>
        </authorList>
    </citation>
    <scope>NUCLEOTIDE SEQUENCE</scope>
</reference>
<reference evidence="8" key="1">
    <citation type="submission" date="2012-12" db="EMBL/GenBank/DDBJ databases">
        <authorList>
            <person name="Hellsten U."/>
            <person name="Grimwood J."/>
            <person name="Chapman J.A."/>
            <person name="Shapiro H."/>
            <person name="Aerts A."/>
            <person name="Otillar R.P."/>
            <person name="Terry A.Y."/>
            <person name="Boore J.L."/>
            <person name="Simakov O."/>
            <person name="Marletaz F."/>
            <person name="Cho S.-J."/>
            <person name="Edsinger-Gonzales E."/>
            <person name="Havlak P."/>
            <person name="Kuo D.-H."/>
            <person name="Larsson T."/>
            <person name="Lv J."/>
            <person name="Arendt D."/>
            <person name="Savage R."/>
            <person name="Osoegawa K."/>
            <person name="de Jong P."/>
            <person name="Lindberg D.R."/>
            <person name="Seaver E.C."/>
            <person name="Weisblat D.A."/>
            <person name="Putnam N.H."/>
            <person name="Grigoriev I.V."/>
            <person name="Rokhsar D.S."/>
        </authorList>
    </citation>
    <scope>NUCLEOTIDE SEQUENCE</scope>
</reference>
<dbReference type="Gene3D" id="1.10.1450.10">
    <property type="entry name" value="Tetraspanin"/>
    <property type="match status" value="1"/>
</dbReference>
<dbReference type="RefSeq" id="XP_009009223.1">
    <property type="nucleotide sequence ID" value="XM_009010975.1"/>
</dbReference>
<keyword evidence="3 5" id="KW-1133">Transmembrane helix</keyword>
<dbReference type="InParanoid" id="T1ENJ1"/>
<dbReference type="KEGG" id="hro:HELRODRAFT_159051"/>